<organism evidence="1 2">
    <name type="scientific">Cricetulus griseus</name>
    <name type="common">Chinese hamster</name>
    <name type="synonym">Cricetulus barabensis griseus</name>
    <dbReference type="NCBI Taxonomy" id="10029"/>
    <lineage>
        <taxon>Eukaryota</taxon>
        <taxon>Metazoa</taxon>
        <taxon>Chordata</taxon>
        <taxon>Craniata</taxon>
        <taxon>Vertebrata</taxon>
        <taxon>Euteleostomi</taxon>
        <taxon>Mammalia</taxon>
        <taxon>Eutheria</taxon>
        <taxon>Euarchontoglires</taxon>
        <taxon>Glires</taxon>
        <taxon>Rodentia</taxon>
        <taxon>Myomorpha</taxon>
        <taxon>Muroidea</taxon>
        <taxon>Cricetidae</taxon>
        <taxon>Cricetinae</taxon>
        <taxon>Cricetulus</taxon>
    </lineage>
</organism>
<gene>
    <name evidence="1" type="ORF">I79_014570</name>
</gene>
<dbReference type="AlphaFoldDB" id="G3HUG0"/>
<evidence type="ECO:0000313" key="2">
    <source>
        <dbReference type="Proteomes" id="UP000001075"/>
    </source>
</evidence>
<protein>
    <submittedName>
        <fullName evidence="1">Uncharacterized protein</fullName>
    </submittedName>
</protein>
<name>G3HUG0_CRIGR</name>
<reference evidence="2" key="1">
    <citation type="journal article" date="2011" name="Nat. Biotechnol.">
        <title>The genomic sequence of the Chinese hamster ovary (CHO)-K1 cell line.</title>
        <authorList>
            <person name="Xu X."/>
            <person name="Nagarajan H."/>
            <person name="Lewis N.E."/>
            <person name="Pan S."/>
            <person name="Cai Z."/>
            <person name="Liu X."/>
            <person name="Chen W."/>
            <person name="Xie M."/>
            <person name="Wang W."/>
            <person name="Hammond S."/>
            <person name="Andersen M.R."/>
            <person name="Neff N."/>
            <person name="Passarelli B."/>
            <person name="Koh W."/>
            <person name="Fan H.C."/>
            <person name="Wang J."/>
            <person name="Gui Y."/>
            <person name="Lee K.H."/>
            <person name="Betenbaugh M.J."/>
            <person name="Quake S.R."/>
            <person name="Famili I."/>
            <person name="Palsson B.O."/>
            <person name="Wang J."/>
        </authorList>
    </citation>
    <scope>NUCLEOTIDE SEQUENCE [LARGE SCALE GENOMIC DNA]</scope>
    <source>
        <strain evidence="2">CHO K1 cell line</strain>
    </source>
</reference>
<sequence>MTPVVTTDKERITLERSLMLLSIVEKLSGTLVILADMKCFILVSSLMFHCIWESLP</sequence>
<dbReference type="EMBL" id="JH000737">
    <property type="protein sequence ID" value="EGV98764.1"/>
    <property type="molecule type" value="Genomic_DNA"/>
</dbReference>
<evidence type="ECO:0000313" key="1">
    <source>
        <dbReference type="EMBL" id="EGV98764.1"/>
    </source>
</evidence>
<accession>G3HUG0</accession>
<dbReference type="InParanoid" id="G3HUG0"/>
<proteinExistence type="predicted"/>
<dbReference type="Proteomes" id="UP000001075">
    <property type="component" value="Unassembled WGS sequence"/>
</dbReference>